<evidence type="ECO:0000313" key="3">
    <source>
        <dbReference type="EMBL" id="ATQ56647.1"/>
    </source>
</evidence>
<dbReference type="EMBL" id="CP024422">
    <property type="protein sequence ID" value="ATQ56647.1"/>
    <property type="molecule type" value="Genomic_DNA"/>
</dbReference>
<dbReference type="Proteomes" id="UP000229314">
    <property type="component" value="Chromosome"/>
</dbReference>
<dbReference type="GO" id="GO:0003677">
    <property type="term" value="F:DNA binding"/>
    <property type="evidence" value="ECO:0007669"/>
    <property type="project" value="UniProtKB-KW"/>
</dbReference>
<dbReference type="InterPro" id="IPR000551">
    <property type="entry name" value="MerR-type_HTH_dom"/>
</dbReference>
<dbReference type="GO" id="GO:0032259">
    <property type="term" value="P:methylation"/>
    <property type="evidence" value="ECO:0007669"/>
    <property type="project" value="UniProtKB-KW"/>
</dbReference>
<dbReference type="InterPro" id="IPR047057">
    <property type="entry name" value="MerR_fam"/>
</dbReference>
<accession>A0A2D2C2C5</accession>
<protein>
    <submittedName>
        <fullName evidence="3">Methyltransferase</fullName>
    </submittedName>
</protein>
<dbReference type="CDD" id="cd02440">
    <property type="entry name" value="AdoMet_MTases"/>
    <property type="match status" value="1"/>
</dbReference>
<dbReference type="SUPFAM" id="SSF46955">
    <property type="entry name" value="Putative DNA-binding domain"/>
    <property type="match status" value="1"/>
</dbReference>
<keyword evidence="3" id="KW-0808">Transferase</keyword>
<dbReference type="PANTHER" id="PTHR30204:SF97">
    <property type="entry name" value="MERR FAMILY REGULATORY PROTEIN"/>
    <property type="match status" value="1"/>
</dbReference>
<keyword evidence="1" id="KW-0238">DNA-binding</keyword>
<dbReference type="PRINTS" id="PR00040">
    <property type="entry name" value="HTHMERR"/>
</dbReference>
<dbReference type="Pfam" id="PF13411">
    <property type="entry name" value="MerR_1"/>
    <property type="match status" value="1"/>
</dbReference>
<proteinExistence type="predicted"/>
<dbReference type="SUPFAM" id="SSF53335">
    <property type="entry name" value="S-adenosyl-L-methionine-dependent methyltransferases"/>
    <property type="match status" value="1"/>
</dbReference>
<dbReference type="GeneID" id="78898600"/>
<evidence type="ECO:0000259" key="2">
    <source>
        <dbReference type="PROSITE" id="PS50937"/>
    </source>
</evidence>
<dbReference type="Gene3D" id="3.40.50.150">
    <property type="entry name" value="Vaccinia Virus protein VP39"/>
    <property type="match status" value="1"/>
</dbReference>
<dbReference type="InterPro" id="IPR029063">
    <property type="entry name" value="SAM-dependent_MTases_sf"/>
</dbReference>
<evidence type="ECO:0000256" key="1">
    <source>
        <dbReference type="ARBA" id="ARBA00023125"/>
    </source>
</evidence>
<dbReference type="InterPro" id="IPR009061">
    <property type="entry name" value="DNA-bd_dom_put_sf"/>
</dbReference>
<dbReference type="RefSeq" id="WP_099649419.1">
    <property type="nucleotide sequence ID" value="NZ_CAJGAB010000039.1"/>
</dbReference>
<dbReference type="GO" id="GO:0003700">
    <property type="term" value="F:DNA-binding transcription factor activity"/>
    <property type="evidence" value="ECO:0007669"/>
    <property type="project" value="InterPro"/>
</dbReference>
<name>A0A2D2C2C5_9RHOB</name>
<dbReference type="CDD" id="cd04789">
    <property type="entry name" value="HTH_Cfa"/>
    <property type="match status" value="1"/>
</dbReference>
<dbReference type="InterPro" id="IPR041698">
    <property type="entry name" value="Methyltransf_25"/>
</dbReference>
<sequence>MYQISELAESVGLSRATLLYYEKLGLLRGKRQANGYRVYSDADRQRLRLMQQLQAGGLSLQECRACLDGKLDHDLLGQRLAVLDAEIAEKTRSRDLLAALLGRSSLKDWHEETERVAPDLHRAWLMSQGFSSAEAGLVALVSKDMNAHDAYMAGFMEVFAGLDWWSPGTAKATRRALTMVPFVPETILEIGCGPGMATMTLADATVARITATDTAEVALDKLRARIASGGFADRIKVQNVDMAALPTPDLPWDVIWSEGSAYILGVEKALADWRALIRPGGALVVSDMVWRTEEPDDDVRAFWATEYPAMATPATRIAQAKRAGYRVLGHFDIGPEGMETYYHPLAARLDALEPRLAGTRVRDDLRREIAVLEAGRGQFGYEMFVLERL</sequence>
<dbReference type="PROSITE" id="PS50937">
    <property type="entry name" value="HTH_MERR_2"/>
    <property type="match status" value="1"/>
</dbReference>
<dbReference type="PANTHER" id="PTHR30204">
    <property type="entry name" value="REDOX-CYCLING DRUG-SENSING TRANSCRIPTIONAL ACTIVATOR SOXR"/>
    <property type="match status" value="1"/>
</dbReference>
<evidence type="ECO:0000313" key="4">
    <source>
        <dbReference type="Proteomes" id="UP000229314"/>
    </source>
</evidence>
<gene>
    <name evidence="3" type="ORF">PYTT13_13170</name>
</gene>
<dbReference type="GO" id="GO:0008168">
    <property type="term" value="F:methyltransferase activity"/>
    <property type="evidence" value="ECO:0007669"/>
    <property type="project" value="UniProtKB-KW"/>
</dbReference>
<feature type="domain" description="HTH merR-type" evidence="2">
    <location>
        <begin position="1"/>
        <end position="69"/>
    </location>
</feature>
<reference evidence="3 4" key="1">
    <citation type="submission" date="2017-10" db="EMBL/GenBank/DDBJ databases">
        <title>Complete genome sequence of Paracoccus yeei TT13 isolated from human skin.</title>
        <authorList>
            <person name="Lee K."/>
            <person name="Lim J.Y."/>
            <person name="Hwang I."/>
        </authorList>
    </citation>
    <scope>NUCLEOTIDE SEQUENCE [LARGE SCALE GENOMIC DNA]</scope>
    <source>
        <strain evidence="3 4">TT13</strain>
    </source>
</reference>
<keyword evidence="3" id="KW-0489">Methyltransferase</keyword>
<dbReference type="Pfam" id="PF13649">
    <property type="entry name" value="Methyltransf_25"/>
    <property type="match status" value="1"/>
</dbReference>
<dbReference type="SMART" id="SM00422">
    <property type="entry name" value="HTH_MERR"/>
    <property type="match status" value="1"/>
</dbReference>
<dbReference type="AlphaFoldDB" id="A0A2D2C2C5"/>
<dbReference type="Gene3D" id="1.10.1660.10">
    <property type="match status" value="1"/>
</dbReference>
<organism evidence="3 4">
    <name type="scientific">Paracoccus yeei</name>
    <dbReference type="NCBI Taxonomy" id="147645"/>
    <lineage>
        <taxon>Bacteria</taxon>
        <taxon>Pseudomonadati</taxon>
        <taxon>Pseudomonadota</taxon>
        <taxon>Alphaproteobacteria</taxon>
        <taxon>Rhodobacterales</taxon>
        <taxon>Paracoccaceae</taxon>
        <taxon>Paracoccus</taxon>
    </lineage>
</organism>